<dbReference type="PANTHER" id="PTHR43261:SF6">
    <property type="entry name" value="ELONGATION FACTOR G-LIKE PROTEIN"/>
    <property type="match status" value="1"/>
</dbReference>
<evidence type="ECO:0000313" key="8">
    <source>
        <dbReference type="Proteomes" id="UP000611629"/>
    </source>
</evidence>
<dbReference type="Gene3D" id="3.30.70.240">
    <property type="match status" value="1"/>
</dbReference>
<evidence type="ECO:0000313" key="7">
    <source>
        <dbReference type="EMBL" id="NYB74657.1"/>
    </source>
</evidence>
<dbReference type="CDD" id="cd04170">
    <property type="entry name" value="EF-G_bact"/>
    <property type="match status" value="1"/>
</dbReference>
<keyword evidence="4" id="KW-0342">GTP-binding</keyword>
<dbReference type="NCBIfam" id="NF009891">
    <property type="entry name" value="PRK13351.1-1"/>
    <property type="match status" value="1"/>
</dbReference>
<dbReference type="GO" id="GO:0032790">
    <property type="term" value="P:ribosome disassembly"/>
    <property type="evidence" value="ECO:0007669"/>
    <property type="project" value="TreeGrafter"/>
</dbReference>
<name>A0A974BKY7_SEDHY</name>
<dbReference type="GO" id="GO:0003746">
    <property type="term" value="F:translation elongation factor activity"/>
    <property type="evidence" value="ECO:0007669"/>
    <property type="project" value="UniProtKB-UniRule"/>
</dbReference>
<evidence type="ECO:0000259" key="6">
    <source>
        <dbReference type="PROSITE" id="PS51722"/>
    </source>
</evidence>
<dbReference type="SMART" id="SM00838">
    <property type="entry name" value="EFG_C"/>
    <property type="match status" value="1"/>
</dbReference>
<dbReference type="Pfam" id="PF00679">
    <property type="entry name" value="EFG_C"/>
    <property type="match status" value="1"/>
</dbReference>
<dbReference type="InterPro" id="IPR014721">
    <property type="entry name" value="Ribsml_uS5_D2-typ_fold_subgr"/>
</dbReference>
<dbReference type="Gene3D" id="3.30.70.870">
    <property type="entry name" value="Elongation Factor G (Translational Gtpase), domain 3"/>
    <property type="match status" value="1"/>
</dbReference>
<dbReference type="CDD" id="cd04088">
    <property type="entry name" value="EFG_mtEFG_II"/>
    <property type="match status" value="1"/>
</dbReference>
<dbReference type="SUPFAM" id="SSF54980">
    <property type="entry name" value="EF-G C-terminal domain-like"/>
    <property type="match status" value="2"/>
</dbReference>
<dbReference type="NCBIfam" id="TIGR00231">
    <property type="entry name" value="small_GTP"/>
    <property type="match status" value="1"/>
</dbReference>
<evidence type="ECO:0000256" key="5">
    <source>
        <dbReference type="NCBIfam" id="TIGR00484"/>
    </source>
</evidence>
<dbReference type="NCBIfam" id="NF009379">
    <property type="entry name" value="PRK12740.1-3"/>
    <property type="match status" value="1"/>
</dbReference>
<evidence type="ECO:0000256" key="3">
    <source>
        <dbReference type="ARBA" id="ARBA00022741"/>
    </source>
</evidence>
<dbReference type="InterPro" id="IPR020568">
    <property type="entry name" value="Ribosomal_Su5_D2-typ_SF"/>
</dbReference>
<dbReference type="GO" id="GO:0005525">
    <property type="term" value="F:GTP binding"/>
    <property type="evidence" value="ECO:0007669"/>
    <property type="project" value="UniProtKB-UniRule"/>
</dbReference>
<evidence type="ECO:0000256" key="1">
    <source>
        <dbReference type="ARBA" id="ARBA00005870"/>
    </source>
</evidence>
<dbReference type="InterPro" id="IPR000640">
    <property type="entry name" value="EFG_V-like"/>
</dbReference>
<proteinExistence type="inferred from homology"/>
<dbReference type="InterPro" id="IPR047872">
    <property type="entry name" value="EFG_IV"/>
</dbReference>
<dbReference type="InterPro" id="IPR035649">
    <property type="entry name" value="EFG_V"/>
</dbReference>
<keyword evidence="7" id="KW-0648">Protein biosynthesis</keyword>
<dbReference type="NCBIfam" id="TIGR00484">
    <property type="entry name" value="EF-G"/>
    <property type="match status" value="1"/>
</dbReference>
<keyword evidence="7" id="KW-0251">Elongation factor</keyword>
<organism evidence="7 8">
    <name type="scientific">Sedimentibacter hydroxybenzoicus DSM 7310</name>
    <dbReference type="NCBI Taxonomy" id="1123245"/>
    <lineage>
        <taxon>Bacteria</taxon>
        <taxon>Bacillati</taxon>
        <taxon>Bacillota</taxon>
        <taxon>Tissierellia</taxon>
        <taxon>Sedimentibacter</taxon>
    </lineage>
</organism>
<protein>
    <recommendedName>
        <fullName evidence="2 5">Elongation factor G</fullName>
    </recommendedName>
</protein>
<dbReference type="Gene3D" id="3.30.230.10">
    <property type="match status" value="1"/>
</dbReference>
<dbReference type="FunFam" id="3.30.230.10:FF:000003">
    <property type="entry name" value="Elongation factor G"/>
    <property type="match status" value="1"/>
</dbReference>
<dbReference type="FunFam" id="3.30.70.240:FF:000001">
    <property type="entry name" value="Elongation factor G"/>
    <property type="match status" value="1"/>
</dbReference>
<dbReference type="Pfam" id="PF14492">
    <property type="entry name" value="EFG_III"/>
    <property type="match status" value="1"/>
</dbReference>
<dbReference type="InterPro" id="IPR053905">
    <property type="entry name" value="EF-G-like_DII"/>
</dbReference>
<reference evidence="7" key="1">
    <citation type="submission" date="2020-07" db="EMBL/GenBank/DDBJ databases">
        <title>Genomic analysis of a strain of Sedimentibacter Hydroxybenzoicus DSM7310.</title>
        <authorList>
            <person name="Ma S."/>
        </authorList>
    </citation>
    <scope>NUCLEOTIDE SEQUENCE</scope>
    <source>
        <strain evidence="7">DSM 7310</strain>
    </source>
</reference>
<evidence type="ECO:0000256" key="2">
    <source>
        <dbReference type="ARBA" id="ARBA00017872"/>
    </source>
</evidence>
<dbReference type="InterPro" id="IPR009000">
    <property type="entry name" value="Transl_B-barrel_sf"/>
</dbReference>
<dbReference type="InterPro" id="IPR041095">
    <property type="entry name" value="EFG_II"/>
</dbReference>
<dbReference type="PRINTS" id="PR00315">
    <property type="entry name" value="ELONGATNFCT"/>
</dbReference>
<dbReference type="SUPFAM" id="SSF50447">
    <property type="entry name" value="Translation proteins"/>
    <property type="match status" value="1"/>
</dbReference>
<sequence>MKTYNIDKIRNVALVGHSNCGKTTLTEALLYVTKVTNRMGKVEDGNTVSDFDKEEKDRQVSIGTSIIPIEYENTKINFLDTPGYFDFVGEVYGGLRVASGAVVVVDASSGIEVGTEKVWRYLEQRNLPRIIVLNKMDKENVKFDVLLEELRERFGKKVVPFALPIGEGENFKGYVDIVDRQGRLIEELDNVKIEVPEELADKVEELRGVLMESVAETDELLLDKFFNGEEFTYEEVSTGLKNAVLAGEVVPVIVMCATKAMGIKCMMHMINEYLPNSADTGEVTGMVDGKTTQRKVTSTQPLSAFVFKTIVDPFVGKITLFKVMSGVMKKDTEVYNDANRETERIGNIFYLRGKDQIETAEIVAGDIGATAKLMNFKTGDTISVKASPIIYKGIDFPKPSYFMAVSAKTKDSDEKVGVGLHRLNEEDPTFTIERNVETKELVIGGHGNIQLAVLANKLKNNFKVEVDLTNPKVAYRETIRGRSDVQGKHKKQSGGAGQYGDVRIRFEPSDSDFEFVDEVVGGAVPRNYIPAVEKGLKECLDKGVLAGCKVVNIKATLYDGSYHDVDSNETSFKMAASIAFKKGMQEAKPVILEPVAKVEIYIPDEYMGDIMGDMNKRRGKILGMEQQEDGTQKVLAEAPMAEMYTYAIDLKSMTQARGSFEMEFLRYDEMPFNMAEKVIADYKTKNEN</sequence>
<dbReference type="SUPFAM" id="SSF52540">
    <property type="entry name" value="P-loop containing nucleoside triphosphate hydrolases"/>
    <property type="match status" value="1"/>
</dbReference>
<comment type="similarity">
    <text evidence="1">Belongs to the TRAFAC class translation factor GTPase superfamily. Classic translation factor GTPase family. EF-G/EF-2 subfamily.</text>
</comment>
<dbReference type="RefSeq" id="WP_179238364.1">
    <property type="nucleotide sequence ID" value="NZ_JACBNQ010000012.1"/>
</dbReference>
<dbReference type="NCBIfam" id="NF009381">
    <property type="entry name" value="PRK12740.1-5"/>
    <property type="match status" value="1"/>
</dbReference>
<dbReference type="Pfam" id="PF03764">
    <property type="entry name" value="EFG_IV"/>
    <property type="match status" value="1"/>
</dbReference>
<dbReference type="PANTHER" id="PTHR43261">
    <property type="entry name" value="TRANSLATION ELONGATION FACTOR G-RELATED"/>
    <property type="match status" value="1"/>
</dbReference>
<dbReference type="CDD" id="cd03713">
    <property type="entry name" value="EFG_mtEFG_C"/>
    <property type="match status" value="1"/>
</dbReference>
<dbReference type="Gene3D" id="3.40.50.300">
    <property type="entry name" value="P-loop containing nucleotide triphosphate hydrolases"/>
    <property type="match status" value="1"/>
</dbReference>
<dbReference type="InterPro" id="IPR000795">
    <property type="entry name" value="T_Tr_GTP-bd_dom"/>
</dbReference>
<dbReference type="InterPro" id="IPR027417">
    <property type="entry name" value="P-loop_NTPase"/>
</dbReference>
<dbReference type="PROSITE" id="PS51722">
    <property type="entry name" value="G_TR_2"/>
    <property type="match status" value="1"/>
</dbReference>
<dbReference type="InterPro" id="IPR005517">
    <property type="entry name" value="Transl_elong_EFG/EF2_IV"/>
</dbReference>
<dbReference type="SUPFAM" id="SSF54211">
    <property type="entry name" value="Ribosomal protein S5 domain 2-like"/>
    <property type="match status" value="1"/>
</dbReference>
<dbReference type="InterPro" id="IPR005225">
    <property type="entry name" value="Small_GTP-bd"/>
</dbReference>
<dbReference type="SMART" id="SM00889">
    <property type="entry name" value="EFG_IV"/>
    <property type="match status" value="1"/>
</dbReference>
<evidence type="ECO:0000256" key="4">
    <source>
        <dbReference type="ARBA" id="ARBA00023134"/>
    </source>
</evidence>
<dbReference type="Proteomes" id="UP000611629">
    <property type="component" value="Unassembled WGS sequence"/>
</dbReference>
<dbReference type="Pfam" id="PF22042">
    <property type="entry name" value="EF-G_D2"/>
    <property type="match status" value="1"/>
</dbReference>
<dbReference type="EMBL" id="JACBNQ010000012">
    <property type="protein sequence ID" value="NYB74657.1"/>
    <property type="molecule type" value="Genomic_DNA"/>
</dbReference>
<dbReference type="GO" id="GO:0003924">
    <property type="term" value="F:GTPase activity"/>
    <property type="evidence" value="ECO:0007669"/>
    <property type="project" value="InterPro"/>
</dbReference>
<dbReference type="InterPro" id="IPR004540">
    <property type="entry name" value="Transl_elong_EFG/EF2"/>
</dbReference>
<dbReference type="AlphaFoldDB" id="A0A974BKY7"/>
<dbReference type="InterPro" id="IPR035647">
    <property type="entry name" value="EFG_III/V"/>
</dbReference>
<keyword evidence="8" id="KW-1185">Reference proteome</keyword>
<dbReference type="Gene3D" id="2.40.30.10">
    <property type="entry name" value="Translation factors"/>
    <property type="match status" value="1"/>
</dbReference>
<gene>
    <name evidence="7" type="primary">fusA</name>
    <name evidence="7" type="ORF">HZF24_10970</name>
</gene>
<keyword evidence="3" id="KW-0547">Nucleotide-binding</keyword>
<dbReference type="Pfam" id="PF00009">
    <property type="entry name" value="GTP_EFTU"/>
    <property type="match status" value="1"/>
</dbReference>
<accession>A0A974BKY7</accession>
<dbReference type="CDD" id="cd01434">
    <property type="entry name" value="EFG_mtEFG1_IV"/>
    <property type="match status" value="1"/>
</dbReference>
<feature type="domain" description="Tr-type G" evidence="6">
    <location>
        <begin position="7"/>
        <end position="279"/>
    </location>
</feature>
<comment type="caution">
    <text evidence="7">The sequence shown here is derived from an EMBL/GenBank/DDBJ whole genome shotgun (WGS) entry which is preliminary data.</text>
</comment>